<dbReference type="InterPro" id="IPR035979">
    <property type="entry name" value="RBD_domain_sf"/>
</dbReference>
<evidence type="ECO:0000259" key="1">
    <source>
        <dbReference type="Pfam" id="PF00076"/>
    </source>
</evidence>
<evidence type="ECO:0000313" key="3">
    <source>
        <dbReference type="Proteomes" id="UP000014680"/>
    </source>
</evidence>
<gene>
    <name evidence="2" type="ORF">EIN_040480</name>
</gene>
<accession>A0A0A1TWG9</accession>
<dbReference type="VEuPathDB" id="AmoebaDB:EIN_040480"/>
<organism evidence="2 3">
    <name type="scientific">Entamoeba invadens IP1</name>
    <dbReference type="NCBI Taxonomy" id="370355"/>
    <lineage>
        <taxon>Eukaryota</taxon>
        <taxon>Amoebozoa</taxon>
        <taxon>Evosea</taxon>
        <taxon>Archamoebae</taxon>
        <taxon>Mastigamoebida</taxon>
        <taxon>Entamoebidae</taxon>
        <taxon>Entamoeba</taxon>
    </lineage>
</organism>
<dbReference type="OrthoDB" id="78437at2759"/>
<dbReference type="Proteomes" id="UP000014680">
    <property type="component" value="Unassembled WGS sequence"/>
</dbReference>
<evidence type="ECO:0000313" key="2">
    <source>
        <dbReference type="EMBL" id="ELP85484.1"/>
    </source>
</evidence>
<dbReference type="KEGG" id="eiv:EIN_040480"/>
<name>A0A0A1TWG9_ENTIV</name>
<reference evidence="2 3" key="1">
    <citation type="submission" date="2012-10" db="EMBL/GenBank/DDBJ databases">
        <authorList>
            <person name="Zafar N."/>
            <person name="Inman J."/>
            <person name="Hall N."/>
            <person name="Lorenzi H."/>
            <person name="Caler E."/>
        </authorList>
    </citation>
    <scope>NUCLEOTIDE SEQUENCE [LARGE SCALE GENOMIC DNA]</scope>
    <source>
        <strain evidence="2 3">IP1</strain>
    </source>
</reference>
<dbReference type="Gene3D" id="3.30.70.330">
    <property type="match status" value="1"/>
</dbReference>
<dbReference type="GeneID" id="14884465"/>
<dbReference type="AlphaFoldDB" id="A0A0A1TWG9"/>
<dbReference type="GO" id="GO:0003723">
    <property type="term" value="F:RNA binding"/>
    <property type="evidence" value="ECO:0007669"/>
    <property type="project" value="InterPro"/>
</dbReference>
<dbReference type="InterPro" id="IPR000504">
    <property type="entry name" value="RRM_dom"/>
</dbReference>
<dbReference type="Pfam" id="PF00076">
    <property type="entry name" value="RRM_1"/>
    <property type="match status" value="1"/>
</dbReference>
<dbReference type="RefSeq" id="XP_004184830.1">
    <property type="nucleotide sequence ID" value="XM_004184782.1"/>
</dbReference>
<keyword evidence="3" id="KW-1185">Reference proteome</keyword>
<proteinExistence type="predicted"/>
<protein>
    <recommendedName>
        <fullName evidence="1">RRM domain-containing protein</fullName>
    </recommendedName>
</protein>
<dbReference type="InterPro" id="IPR012677">
    <property type="entry name" value="Nucleotide-bd_a/b_plait_sf"/>
</dbReference>
<dbReference type="EMBL" id="KB207071">
    <property type="protein sequence ID" value="ELP85484.1"/>
    <property type="molecule type" value="Genomic_DNA"/>
</dbReference>
<feature type="domain" description="RRM" evidence="1">
    <location>
        <begin position="153"/>
        <end position="208"/>
    </location>
</feature>
<sequence length="233" mass="27417">MSSTTFLLSVYTNVVFCDHETALKIHQTRTKYKFKGKPIEIRWALLQKKVNFEELNFDIFGLNPDATDESVQVCLGAYAQIKCFYFSRNDSGAFCGVKFVSYQDVKNFYDNISIIKKTIGTDNFNVKRYDKKKEEKEWWGVRVRKIHPDLEANDEFYNYFNSFGDIKSLRLTDTNPKFKTKTLYVQYFDENAAKTLIEEIDGKDVFDCDMPLSASFYQTTEKEPKKKNKTYYE</sequence>
<dbReference type="SUPFAM" id="SSF54928">
    <property type="entry name" value="RNA-binding domain, RBD"/>
    <property type="match status" value="2"/>
</dbReference>